<proteinExistence type="predicted"/>
<comment type="caution">
    <text evidence="1">The sequence shown here is derived from an EMBL/GenBank/DDBJ whole genome shotgun (WGS) entry which is preliminary data.</text>
</comment>
<dbReference type="AlphaFoldDB" id="A0A1V4I2A2"/>
<dbReference type="RefSeq" id="WP_079445602.1">
    <property type="nucleotide sequence ID" value="NZ_MWPQ01000006.1"/>
</dbReference>
<reference evidence="1 2" key="1">
    <citation type="submission" date="2017-02" db="EMBL/GenBank/DDBJ databases">
        <title>Genome sequence of the nitrite-oxidizing bacterium Nitrobacter vulgaris strain Ab1.</title>
        <authorList>
            <person name="Mellbye B.L."/>
            <person name="Davis E.W."/>
            <person name="Spieck E."/>
            <person name="Chang J.H."/>
            <person name="Bottomley P.J."/>
            <person name="Sayavedra-Soto L.A."/>
        </authorList>
    </citation>
    <scope>NUCLEOTIDE SEQUENCE [LARGE SCALE GENOMIC DNA]</scope>
    <source>
        <strain evidence="1 2">Ab1</strain>
    </source>
</reference>
<evidence type="ECO:0000313" key="2">
    <source>
        <dbReference type="Proteomes" id="UP000189940"/>
    </source>
</evidence>
<gene>
    <name evidence="1" type="ORF">B2M20_02945</name>
</gene>
<evidence type="ECO:0000313" key="1">
    <source>
        <dbReference type="EMBL" id="OPH84245.1"/>
    </source>
</evidence>
<dbReference type="Proteomes" id="UP000189940">
    <property type="component" value="Unassembled WGS sequence"/>
</dbReference>
<keyword evidence="2" id="KW-1185">Reference proteome</keyword>
<sequence>MTTKGTITVNGGAMPKFNRKAIMARAWALFRETYKYPAIKFSIIGWKCFGWALRTAWAEAREAARVAAIPADVKAARIAVLTRTIELASYSESWPEVSRTVSAARAEIILLSNQH</sequence>
<organism evidence="1 2">
    <name type="scientific">Nitrobacter vulgaris</name>
    <dbReference type="NCBI Taxonomy" id="29421"/>
    <lineage>
        <taxon>Bacteria</taxon>
        <taxon>Pseudomonadati</taxon>
        <taxon>Pseudomonadota</taxon>
        <taxon>Alphaproteobacteria</taxon>
        <taxon>Hyphomicrobiales</taxon>
        <taxon>Nitrobacteraceae</taxon>
        <taxon>Nitrobacter</taxon>
    </lineage>
</organism>
<protein>
    <submittedName>
        <fullName evidence="1">Uncharacterized protein</fullName>
    </submittedName>
</protein>
<name>A0A1V4I2A2_NITVU</name>
<dbReference type="STRING" id="29421.B2M20_02945"/>
<dbReference type="OrthoDB" id="8249532at2"/>
<dbReference type="EMBL" id="MWPQ01000006">
    <property type="protein sequence ID" value="OPH84245.1"/>
    <property type="molecule type" value="Genomic_DNA"/>
</dbReference>
<accession>A0A1V4I2A2</accession>